<proteinExistence type="predicted"/>
<dbReference type="RefSeq" id="WP_281912857.1">
    <property type="nucleotide sequence ID" value="NZ_AP026966.1"/>
</dbReference>
<evidence type="ECO:0000313" key="5">
    <source>
        <dbReference type="Proteomes" id="UP001163336"/>
    </source>
</evidence>
<protein>
    <recommendedName>
        <fullName evidence="3">Peptidase M1 membrane alanine aminopeptidase domain-containing protein</fullName>
    </recommendedName>
</protein>
<feature type="region of interest" description="Disordered" evidence="1">
    <location>
        <begin position="759"/>
        <end position="780"/>
    </location>
</feature>
<dbReference type="Gene3D" id="1.10.390.10">
    <property type="entry name" value="Neutral Protease Domain 2"/>
    <property type="match status" value="1"/>
</dbReference>
<keyword evidence="2" id="KW-1133">Transmembrane helix</keyword>
<feature type="transmembrane region" description="Helical" evidence="2">
    <location>
        <begin position="21"/>
        <end position="42"/>
    </location>
</feature>
<feature type="transmembrane region" description="Helical" evidence="2">
    <location>
        <begin position="452"/>
        <end position="473"/>
    </location>
</feature>
<evidence type="ECO:0000259" key="3">
    <source>
        <dbReference type="Pfam" id="PF01433"/>
    </source>
</evidence>
<feature type="transmembrane region" description="Helical" evidence="2">
    <location>
        <begin position="62"/>
        <end position="81"/>
    </location>
</feature>
<feature type="transmembrane region" description="Helical" evidence="2">
    <location>
        <begin position="184"/>
        <end position="202"/>
    </location>
</feature>
<feature type="compositionally biased region" description="Basic and acidic residues" evidence="1">
    <location>
        <begin position="1175"/>
        <end position="1187"/>
    </location>
</feature>
<dbReference type="Proteomes" id="UP001163336">
    <property type="component" value="Chromosome"/>
</dbReference>
<feature type="transmembrane region" description="Helical" evidence="2">
    <location>
        <begin position="575"/>
        <end position="596"/>
    </location>
</feature>
<dbReference type="SUPFAM" id="SSF55486">
    <property type="entry name" value="Metalloproteases ('zincins'), catalytic domain"/>
    <property type="match status" value="1"/>
</dbReference>
<reference evidence="4" key="1">
    <citation type="submission" date="2022-11" db="EMBL/GenBank/DDBJ databases">
        <title>Isolation and characterization of PLA-degrading bacterium Massilia sp. from Antarctic soil.</title>
        <authorList>
            <person name="Sato K."/>
            <person name="Gomez-Fuentes C."/>
            <person name="Ahmad S.A."/>
            <person name="Zulkharnain A."/>
        </authorList>
    </citation>
    <scope>NUCLEOTIDE SEQUENCE</scope>
    <source>
        <strain evidence="4">N-3</strain>
    </source>
</reference>
<name>A0ABN6T8F1_9BURK</name>
<accession>A0ABN6T8F1</accession>
<feature type="domain" description="Peptidase M1 membrane alanine aminopeptidase" evidence="3">
    <location>
        <begin position="882"/>
        <end position="1058"/>
    </location>
</feature>
<feature type="transmembrane region" description="Helical" evidence="2">
    <location>
        <begin position="153"/>
        <end position="177"/>
    </location>
</feature>
<dbReference type="EMBL" id="AP026966">
    <property type="protein sequence ID" value="BDT57563.1"/>
    <property type="molecule type" value="Genomic_DNA"/>
</dbReference>
<feature type="transmembrane region" description="Helical" evidence="2">
    <location>
        <begin position="250"/>
        <end position="269"/>
    </location>
</feature>
<dbReference type="Pfam" id="PF01433">
    <property type="entry name" value="Peptidase_M1"/>
    <property type="match status" value="1"/>
</dbReference>
<feature type="transmembrane region" description="Helical" evidence="2">
    <location>
        <begin position="418"/>
        <end position="440"/>
    </location>
</feature>
<evidence type="ECO:0000256" key="2">
    <source>
        <dbReference type="SAM" id="Phobius"/>
    </source>
</evidence>
<keyword evidence="2" id="KW-0812">Transmembrane</keyword>
<evidence type="ECO:0000256" key="1">
    <source>
        <dbReference type="SAM" id="MobiDB-lite"/>
    </source>
</evidence>
<sequence>MRPLFAIAGFEARQRLRLLSTWIYFGIFLALAMLWMAAAGGAFRDAIVTFGGRVLINGPRQIALTAAFLGCFGVIVVAAVMGRSVQQDFEYEMQHFFFSAPIRKADYVLGRFLGGFATLAVILSSIVLGAWLGTFIPGIEPDRLGPGGVANYLLPYLLTLLPNTFIFGALFFVLAALSRRMLPVYVASIVMMIGYIVAPSLARDLDYKTLAALMDPFGTTALIRLTEYWPIAERNTRPVTLEGVYLVNRLIWVGFGLAVLLFGYWRFHATGNVDARHRKGPQPADTAADATPQLSHTAIDTREPPDFERRSLALLLGKSVLYNLRESSKNIYFLALGVAGALILAASALDLGSIYGTNTLPVTYMVLDLIRDVFALYMLVVTTLFAGEMVWREREARMAQMLDAMPAPTWLPLVGKTLALVGLQALLLVKAMLVGMLIQLFKGYFGLEPGLYLRFLFTVLLPQYALLAVAAIAMQVIVNNRYLAYFILIALYLVLGTARGFGFDHPMLVYGSTPSFTYSAMNGFGHYLLREHLFQLYWSGLALMLMVAARVLWARGVDSGWRERLRLARRNLSRPVLAGFGAGLVIFAGTGALLAYELHAGGYLTSARQESLRAEYELRYRRFARLPQPRIARVDLQVDIRPETRSLAVKGFYQLENRTGAPLRDVVLYQQRGAEFVLRFSQDARQIAADPEHGFYLYRLAEPLAPGARMALSFSLRYRPGGLLGIGRDTPVVENGTFFSNEVMPRIGYQPSVELVDDRDRKRRGLAPKDPLPARDDPAARANNVLGTDADWIGFDAVVATSPDQIAIAPGTLEKEWLDKGRRYFHYRMDKPVLNFYAIQSARYEVRHDRWQDVTIDVFYHPGHDANVERMIRGAQAGLEYASRNYGPYPFGELRIVEFPRYASYAQAFPGTIPFSESIGFIARIDDDSPKDIDYPFYVSAHETAHQWWGHQLAGANARGSSVLSESLSEYTALMVMKRAVGGQKMRRFLRYNLDAYLMGRATERRKELPLAQNENQDYIHYRKGSLALYLLADMLGEDVVNHVLSSLLQEHGAKGAPYPTVLALLDRLRAVTPPDKVYLIDDLFEHIVLYENRADSASARRRPDGKFEVTIRAHAGKVRAGELGDEQPAPLRDYIEFGVDDRNGNPLARERRLVDKASQTVTLVVGGRPARAGIDPDNKLIDRKPTDNMVPVDNP</sequence>
<organism evidence="4 5">
    <name type="scientific">Massilia varians</name>
    <dbReference type="NCBI Taxonomy" id="457921"/>
    <lineage>
        <taxon>Bacteria</taxon>
        <taxon>Pseudomonadati</taxon>
        <taxon>Pseudomonadota</taxon>
        <taxon>Betaproteobacteria</taxon>
        <taxon>Burkholderiales</taxon>
        <taxon>Oxalobacteraceae</taxon>
        <taxon>Telluria group</taxon>
        <taxon>Massilia</taxon>
    </lineage>
</organism>
<feature type="transmembrane region" description="Helical" evidence="2">
    <location>
        <begin position="331"/>
        <end position="354"/>
    </location>
</feature>
<gene>
    <name evidence="4" type="ORF">MasN3_10570</name>
</gene>
<feature type="transmembrane region" description="Helical" evidence="2">
    <location>
        <begin position="536"/>
        <end position="554"/>
    </location>
</feature>
<feature type="transmembrane region" description="Helical" evidence="2">
    <location>
        <begin position="112"/>
        <end position="133"/>
    </location>
</feature>
<dbReference type="InterPro" id="IPR014782">
    <property type="entry name" value="Peptidase_M1_dom"/>
</dbReference>
<feature type="transmembrane region" description="Helical" evidence="2">
    <location>
        <begin position="374"/>
        <end position="391"/>
    </location>
</feature>
<dbReference type="InterPro" id="IPR027268">
    <property type="entry name" value="Peptidase_M4/M1_CTD_sf"/>
</dbReference>
<feature type="transmembrane region" description="Helical" evidence="2">
    <location>
        <begin position="482"/>
        <end position="502"/>
    </location>
</feature>
<keyword evidence="5" id="KW-1185">Reference proteome</keyword>
<evidence type="ECO:0000313" key="4">
    <source>
        <dbReference type="EMBL" id="BDT57563.1"/>
    </source>
</evidence>
<keyword evidence="2" id="KW-0472">Membrane</keyword>
<feature type="region of interest" description="Disordered" evidence="1">
    <location>
        <begin position="1175"/>
        <end position="1196"/>
    </location>
</feature>